<feature type="region of interest" description="Disordered" evidence="1">
    <location>
        <begin position="1"/>
        <end position="59"/>
    </location>
</feature>
<evidence type="ECO:0000256" key="1">
    <source>
        <dbReference type="SAM" id="MobiDB-lite"/>
    </source>
</evidence>
<accession>B9SIC5</accession>
<feature type="compositionally biased region" description="Polar residues" evidence="1">
    <location>
        <begin position="18"/>
        <end position="31"/>
    </location>
</feature>
<reference evidence="3" key="1">
    <citation type="journal article" date="2010" name="Nat. Biotechnol.">
        <title>Draft genome sequence of the oilseed species Ricinus communis.</title>
        <authorList>
            <person name="Chan A.P."/>
            <person name="Crabtree J."/>
            <person name="Zhao Q."/>
            <person name="Lorenzi H."/>
            <person name="Orvis J."/>
            <person name="Puiu D."/>
            <person name="Melake-Berhan A."/>
            <person name="Jones K.M."/>
            <person name="Redman J."/>
            <person name="Chen G."/>
            <person name="Cahoon E.B."/>
            <person name="Gedil M."/>
            <person name="Stanke M."/>
            <person name="Haas B.J."/>
            <person name="Wortman J.R."/>
            <person name="Fraser-Liggett C.M."/>
            <person name="Ravel J."/>
            <person name="Rabinowicz P.D."/>
        </authorList>
    </citation>
    <scope>NUCLEOTIDE SEQUENCE [LARGE SCALE GENOMIC DNA]</scope>
    <source>
        <strain evidence="3">cv. Hale</strain>
    </source>
</reference>
<gene>
    <name evidence="2" type="ORF">RCOM_0806430</name>
</gene>
<protein>
    <submittedName>
        <fullName evidence="2">Uncharacterized protein</fullName>
    </submittedName>
</protein>
<dbReference type="AlphaFoldDB" id="B9SIC5"/>
<feature type="compositionally biased region" description="Polar residues" evidence="1">
    <location>
        <begin position="39"/>
        <end position="59"/>
    </location>
</feature>
<organism evidence="2 3">
    <name type="scientific">Ricinus communis</name>
    <name type="common">Castor bean</name>
    <dbReference type="NCBI Taxonomy" id="3988"/>
    <lineage>
        <taxon>Eukaryota</taxon>
        <taxon>Viridiplantae</taxon>
        <taxon>Streptophyta</taxon>
        <taxon>Embryophyta</taxon>
        <taxon>Tracheophyta</taxon>
        <taxon>Spermatophyta</taxon>
        <taxon>Magnoliopsida</taxon>
        <taxon>eudicotyledons</taxon>
        <taxon>Gunneridae</taxon>
        <taxon>Pentapetalae</taxon>
        <taxon>rosids</taxon>
        <taxon>fabids</taxon>
        <taxon>Malpighiales</taxon>
        <taxon>Euphorbiaceae</taxon>
        <taxon>Acalyphoideae</taxon>
        <taxon>Acalypheae</taxon>
        <taxon>Ricinus</taxon>
    </lineage>
</organism>
<evidence type="ECO:0000313" key="3">
    <source>
        <dbReference type="Proteomes" id="UP000008311"/>
    </source>
</evidence>
<keyword evidence="3" id="KW-1185">Reference proteome</keyword>
<evidence type="ECO:0000313" key="2">
    <source>
        <dbReference type="EMBL" id="EEF36643.1"/>
    </source>
</evidence>
<dbReference type="EMBL" id="EQ973971">
    <property type="protein sequence ID" value="EEF36643.1"/>
    <property type="molecule type" value="Genomic_DNA"/>
</dbReference>
<name>B9SIC5_RICCO</name>
<sequence>MVIDDDDMDKDPTIGKSVFSNISGARTSIGSEENKNRTARTSSSISEATSNRENSEGQG</sequence>
<dbReference type="InParanoid" id="B9SIC5"/>
<dbReference type="Proteomes" id="UP000008311">
    <property type="component" value="Unassembled WGS sequence"/>
</dbReference>
<proteinExistence type="predicted"/>